<sequence length="102" mass="11131">MAPAQLHLSPAILATNFIILTLISFNMLLASNALLVHRDGNNTEDTPTFKDFAFDPIVNKQGPTNDTLLTITNELNFICTLQKSMSADTSLWTPTLVISGPK</sequence>
<reference evidence="2 3" key="1">
    <citation type="submission" date="2014-06" db="EMBL/GenBank/DDBJ databases">
        <authorList>
            <consortium name="DOE Joint Genome Institute"/>
            <person name="Kuo A."/>
            <person name="Kohler A."/>
            <person name="Nagy L.G."/>
            <person name="Floudas D."/>
            <person name="Copeland A."/>
            <person name="Barry K.W."/>
            <person name="Cichocki N."/>
            <person name="Veneault-Fourrey C."/>
            <person name="LaButti K."/>
            <person name="Lindquist E.A."/>
            <person name="Lipzen A."/>
            <person name="Lundell T."/>
            <person name="Morin E."/>
            <person name="Murat C."/>
            <person name="Sun H."/>
            <person name="Tunlid A."/>
            <person name="Henrissat B."/>
            <person name="Grigoriev I.V."/>
            <person name="Hibbett D.S."/>
            <person name="Martin F."/>
            <person name="Nordberg H.P."/>
            <person name="Cantor M.N."/>
            <person name="Hua S.X."/>
        </authorList>
    </citation>
    <scope>NUCLEOTIDE SEQUENCE [LARGE SCALE GENOMIC DNA]</scope>
    <source>
        <strain evidence="2 3">ATCC 200175</strain>
    </source>
</reference>
<proteinExistence type="predicted"/>
<dbReference type="AlphaFoldDB" id="A0A0C9TT29"/>
<reference evidence="3" key="2">
    <citation type="submission" date="2015-01" db="EMBL/GenBank/DDBJ databases">
        <title>Evolutionary Origins and Diversification of the Mycorrhizal Mutualists.</title>
        <authorList>
            <consortium name="DOE Joint Genome Institute"/>
            <consortium name="Mycorrhizal Genomics Consortium"/>
            <person name="Kohler A."/>
            <person name="Kuo A."/>
            <person name="Nagy L.G."/>
            <person name="Floudas D."/>
            <person name="Copeland A."/>
            <person name="Barry K.W."/>
            <person name="Cichocki N."/>
            <person name="Veneault-Fourrey C."/>
            <person name="LaButti K."/>
            <person name="Lindquist E.A."/>
            <person name="Lipzen A."/>
            <person name="Lundell T."/>
            <person name="Morin E."/>
            <person name="Murat C."/>
            <person name="Riley R."/>
            <person name="Ohm R."/>
            <person name="Sun H."/>
            <person name="Tunlid A."/>
            <person name="Henrissat B."/>
            <person name="Grigoriev I.V."/>
            <person name="Hibbett D.S."/>
            <person name="Martin F."/>
        </authorList>
    </citation>
    <scope>NUCLEOTIDE SEQUENCE [LARGE SCALE GENOMIC DNA]</scope>
    <source>
        <strain evidence="3">ATCC 200175</strain>
    </source>
</reference>
<dbReference type="OrthoDB" id="10477127at2759"/>
<evidence type="ECO:0000313" key="3">
    <source>
        <dbReference type="Proteomes" id="UP000053647"/>
    </source>
</evidence>
<dbReference type="Proteomes" id="UP000053647">
    <property type="component" value="Unassembled WGS sequence"/>
</dbReference>
<protein>
    <submittedName>
        <fullName evidence="2">Uncharacterized protein</fullName>
    </submittedName>
</protein>
<feature type="transmembrane region" description="Helical" evidence="1">
    <location>
        <begin position="6"/>
        <end position="29"/>
    </location>
</feature>
<evidence type="ECO:0000313" key="2">
    <source>
        <dbReference type="EMBL" id="KIJ10386.1"/>
    </source>
</evidence>
<dbReference type="EMBL" id="KN819407">
    <property type="protein sequence ID" value="KIJ10386.1"/>
    <property type="molecule type" value="Genomic_DNA"/>
</dbReference>
<keyword evidence="1" id="KW-0812">Transmembrane</keyword>
<gene>
    <name evidence="2" type="ORF">PAXINDRAFT_16613</name>
</gene>
<keyword evidence="3" id="KW-1185">Reference proteome</keyword>
<name>A0A0C9TT29_PAXIN</name>
<keyword evidence="1" id="KW-0472">Membrane</keyword>
<keyword evidence="1" id="KW-1133">Transmembrane helix</keyword>
<organism evidence="2 3">
    <name type="scientific">Paxillus involutus ATCC 200175</name>
    <dbReference type="NCBI Taxonomy" id="664439"/>
    <lineage>
        <taxon>Eukaryota</taxon>
        <taxon>Fungi</taxon>
        <taxon>Dikarya</taxon>
        <taxon>Basidiomycota</taxon>
        <taxon>Agaricomycotina</taxon>
        <taxon>Agaricomycetes</taxon>
        <taxon>Agaricomycetidae</taxon>
        <taxon>Boletales</taxon>
        <taxon>Paxilineae</taxon>
        <taxon>Paxillaceae</taxon>
        <taxon>Paxillus</taxon>
    </lineage>
</organism>
<accession>A0A0C9TT29</accession>
<dbReference type="HOGENOM" id="CLU_2278336_0_0_1"/>
<evidence type="ECO:0000256" key="1">
    <source>
        <dbReference type="SAM" id="Phobius"/>
    </source>
</evidence>